<protein>
    <submittedName>
        <fullName evidence="2">(northern house mosquito) hypothetical protein</fullName>
    </submittedName>
</protein>
<evidence type="ECO:0000256" key="1">
    <source>
        <dbReference type="SAM" id="MobiDB-lite"/>
    </source>
</evidence>
<proteinExistence type="predicted"/>
<feature type="compositionally biased region" description="Polar residues" evidence="1">
    <location>
        <begin position="35"/>
        <end position="46"/>
    </location>
</feature>
<organism evidence="2">
    <name type="scientific">Culex pipiens</name>
    <name type="common">House mosquito</name>
    <dbReference type="NCBI Taxonomy" id="7175"/>
    <lineage>
        <taxon>Eukaryota</taxon>
        <taxon>Metazoa</taxon>
        <taxon>Ecdysozoa</taxon>
        <taxon>Arthropoda</taxon>
        <taxon>Hexapoda</taxon>
        <taxon>Insecta</taxon>
        <taxon>Pterygota</taxon>
        <taxon>Neoptera</taxon>
        <taxon>Endopterygota</taxon>
        <taxon>Diptera</taxon>
        <taxon>Nematocera</taxon>
        <taxon>Culicoidea</taxon>
        <taxon>Culicidae</taxon>
        <taxon>Culicinae</taxon>
        <taxon>Culicini</taxon>
        <taxon>Culex</taxon>
        <taxon>Culex</taxon>
    </lineage>
</organism>
<reference evidence="2" key="1">
    <citation type="submission" date="2021-05" db="EMBL/GenBank/DDBJ databases">
        <authorList>
            <person name="Alioto T."/>
            <person name="Alioto T."/>
            <person name="Gomez Garrido J."/>
        </authorList>
    </citation>
    <scope>NUCLEOTIDE SEQUENCE</scope>
</reference>
<dbReference type="AlphaFoldDB" id="A0A8D8C0P0"/>
<name>A0A8D8C0P0_CULPI</name>
<evidence type="ECO:0000313" key="2">
    <source>
        <dbReference type="EMBL" id="CAG6483934.1"/>
    </source>
</evidence>
<feature type="compositionally biased region" description="Low complexity" evidence="1">
    <location>
        <begin position="85"/>
        <end position="95"/>
    </location>
</feature>
<accession>A0A8D8C0P0</accession>
<feature type="region of interest" description="Disordered" evidence="1">
    <location>
        <begin position="24"/>
        <end position="95"/>
    </location>
</feature>
<sequence length="113" mass="12548">MFSRTLIRTATSILTRGIVYGARHEPRTPVDASELIQTATGTSTGLSRELQVDAQPIRTVDPVRSRKSRPRPCLATLLRSRVKSRPTSDSTRTPSFCCIRTDTLESTRQTTTT</sequence>
<dbReference type="EMBL" id="HBUE01098048">
    <property type="protein sequence ID" value="CAG6483934.1"/>
    <property type="molecule type" value="Transcribed_RNA"/>
</dbReference>